<evidence type="ECO:0000256" key="1">
    <source>
        <dbReference type="SAM" id="Phobius"/>
    </source>
</evidence>
<evidence type="ECO:0000313" key="3">
    <source>
        <dbReference type="EMBL" id="WPJ96228.1"/>
    </source>
</evidence>
<keyword evidence="1" id="KW-0812">Transmembrane</keyword>
<reference evidence="3 4" key="1">
    <citation type="submission" date="2023-11" db="EMBL/GenBank/DDBJ databases">
        <title>Coraliomargarita sp. nov., isolated from marine algae.</title>
        <authorList>
            <person name="Lee J.K."/>
            <person name="Baek J.H."/>
            <person name="Kim J.M."/>
            <person name="Choi D.G."/>
            <person name="Jeon C.O."/>
        </authorList>
    </citation>
    <scope>NUCLEOTIDE SEQUENCE [LARGE SCALE GENOMIC DNA]</scope>
    <source>
        <strain evidence="3 4">J2-16</strain>
    </source>
</reference>
<evidence type="ECO:0000256" key="2">
    <source>
        <dbReference type="SAM" id="SignalP"/>
    </source>
</evidence>
<feature type="transmembrane region" description="Helical" evidence="1">
    <location>
        <begin position="270"/>
        <end position="287"/>
    </location>
</feature>
<keyword evidence="4" id="KW-1185">Reference proteome</keyword>
<keyword evidence="2" id="KW-0732">Signal</keyword>
<sequence>MSHHTIKFIASAAVLLAFTQTTQAANFNWTGGAATDDWNEDANFGGADISAITTADQLVFAGAGDSNAPTADFVFNAEADVTARDNVVITIGTGVNISGFNQFRLAANSGLDGATLTMTGGSLSGASMTVASSPSATSDSFFNVSGGALATTGAFLVRGLGNVNLNGDDASLSVGSVEFQNDSVLNATFDSSGISTIASAGDVSIGASALLNFDFSSFAETGVFELFTGTIVSSYDLANVTGLGALSGGRTATLGSDADSIFVTIAVPEPSAYALLVSLAGLVFVMVRRRA</sequence>
<dbReference type="Proteomes" id="UP001324993">
    <property type="component" value="Chromosome"/>
</dbReference>
<proteinExistence type="predicted"/>
<evidence type="ECO:0000313" key="4">
    <source>
        <dbReference type="Proteomes" id="UP001324993"/>
    </source>
</evidence>
<keyword evidence="1" id="KW-0472">Membrane</keyword>
<dbReference type="EMBL" id="CP138858">
    <property type="protein sequence ID" value="WPJ96228.1"/>
    <property type="molecule type" value="Genomic_DNA"/>
</dbReference>
<accession>A0ABZ0RLA4</accession>
<organism evidence="3 4">
    <name type="scientific">Coraliomargarita algicola</name>
    <dbReference type="NCBI Taxonomy" id="3092156"/>
    <lineage>
        <taxon>Bacteria</taxon>
        <taxon>Pseudomonadati</taxon>
        <taxon>Verrucomicrobiota</taxon>
        <taxon>Opitutia</taxon>
        <taxon>Puniceicoccales</taxon>
        <taxon>Coraliomargaritaceae</taxon>
        <taxon>Coraliomargarita</taxon>
    </lineage>
</organism>
<feature type="chain" id="PRO_5046488367" evidence="2">
    <location>
        <begin position="25"/>
        <end position="291"/>
    </location>
</feature>
<name>A0ABZ0RLA4_9BACT</name>
<dbReference type="InterPro" id="IPR013424">
    <property type="entry name" value="Ice-binding_C"/>
</dbReference>
<protein>
    <submittedName>
        <fullName evidence="3">PEP-CTERM sorting domain-containing protein</fullName>
    </submittedName>
</protein>
<feature type="signal peptide" evidence="2">
    <location>
        <begin position="1"/>
        <end position="24"/>
    </location>
</feature>
<dbReference type="NCBIfam" id="TIGR02595">
    <property type="entry name" value="PEP_CTERM"/>
    <property type="match status" value="1"/>
</dbReference>
<keyword evidence="1" id="KW-1133">Transmembrane helix</keyword>
<dbReference type="RefSeq" id="WP_319833091.1">
    <property type="nucleotide sequence ID" value="NZ_CP138858.1"/>
</dbReference>
<gene>
    <name evidence="3" type="ORF">SH580_00745</name>
</gene>